<sequence>MLTTMINMVSSMDKEKTKECLLCQQIIIEMLPRAREDLGTDFYGDSTKLDPTSVSNCLSLHLIQGDKCKCFAKYLPQIVKWISSHEQDICVQRKCFSFLVAVSLLHSHLLNEDMIRSVNNKFCDWLMNASMHQAPNPYTKNPFKKDQATLVNEMDGTQSRNFFTVLNVEEHPADGASDHLDPSKVFNSLVGKTIDYCFRILDQCERNCDNIGYNLYNGYWPCFQGFPRSPQIMYPSLTGFYETKTSHSSKVVVHDPQESYSLFFHKLLSRGFTDPALAFDSVMFIRDNLEVLCHNTKVLSTYFPNVLKGDTTPVLMATGKDAEPSSSVEAFYHPFYRPMFNFFTRVEGGHGDTINRLSAFHDILGDMVWFQEVLEEGSPDFISKLLPVLLERSALLYNIPEFKMDIWGIGEFCSASYDERCNAEMIGRFFEVLEALTYEVAKQQQGGYLDVEIQDALVSRAQELINLLKLPNFASVVLNPSSEILTGRWHQDSTSRNY</sequence>
<dbReference type="InterPro" id="IPR056856">
    <property type="entry name" value="TPR_AP5Z1_C"/>
</dbReference>
<evidence type="ECO:0000259" key="2">
    <source>
        <dbReference type="Pfam" id="PF25153"/>
    </source>
</evidence>
<name>A0ABQ9FTK3_TEGGR</name>
<organism evidence="4 5">
    <name type="scientific">Tegillarca granosa</name>
    <name type="common">Malaysian cockle</name>
    <name type="synonym">Anadara granosa</name>
    <dbReference type="NCBI Taxonomy" id="220873"/>
    <lineage>
        <taxon>Eukaryota</taxon>
        <taxon>Metazoa</taxon>
        <taxon>Spiralia</taxon>
        <taxon>Lophotrochozoa</taxon>
        <taxon>Mollusca</taxon>
        <taxon>Bivalvia</taxon>
        <taxon>Autobranchia</taxon>
        <taxon>Pteriomorphia</taxon>
        <taxon>Arcoida</taxon>
        <taxon>Arcoidea</taxon>
        <taxon>Arcidae</taxon>
        <taxon>Tegillarca</taxon>
    </lineage>
</organism>
<keyword evidence="5" id="KW-1185">Reference proteome</keyword>
<protein>
    <submittedName>
        <fullName evidence="4">Uncharacterized protein</fullName>
    </submittedName>
</protein>
<evidence type="ECO:0000259" key="3">
    <source>
        <dbReference type="Pfam" id="PF25154"/>
    </source>
</evidence>
<dbReference type="InterPro" id="IPR056857">
    <property type="entry name" value="TPR_AP5Z1_N"/>
</dbReference>
<evidence type="ECO:0000259" key="1">
    <source>
        <dbReference type="Pfam" id="PF14764"/>
    </source>
</evidence>
<feature type="domain" description="AP-5 complex subunit zeta-1 C-terminal TPR" evidence="3">
    <location>
        <begin position="320"/>
        <end position="406"/>
    </location>
</feature>
<evidence type="ECO:0000313" key="4">
    <source>
        <dbReference type="EMBL" id="KAJ8319035.1"/>
    </source>
</evidence>
<dbReference type="Pfam" id="PF25154">
    <property type="entry name" value="TPR_AP5Z1_C"/>
    <property type="match status" value="2"/>
</dbReference>
<dbReference type="Proteomes" id="UP001217089">
    <property type="component" value="Unassembled WGS sequence"/>
</dbReference>
<dbReference type="InterPro" id="IPR028222">
    <property type="entry name" value="AP5Z1"/>
</dbReference>
<dbReference type="InterPro" id="IPR055450">
    <property type="entry name" value="AP5Z1_ARM"/>
</dbReference>
<dbReference type="EMBL" id="JARBDR010000214">
    <property type="protein sequence ID" value="KAJ8319035.1"/>
    <property type="molecule type" value="Genomic_DNA"/>
</dbReference>
<feature type="domain" description="AP-5 complex subunit zeta-1 C-terminal TPR" evidence="3">
    <location>
        <begin position="450"/>
        <end position="494"/>
    </location>
</feature>
<dbReference type="PANTHER" id="PTHR46488:SF1">
    <property type="entry name" value="AP-5 COMPLEX SUBUNIT ZETA-1"/>
    <property type="match status" value="1"/>
</dbReference>
<feature type="domain" description="AP-5 complex subunit zeta-1 ARM repeats" evidence="1">
    <location>
        <begin position="247"/>
        <end position="308"/>
    </location>
</feature>
<feature type="domain" description="AP-5 complex subunit zeta-1 N-terminal TPR" evidence="2">
    <location>
        <begin position="14"/>
        <end position="171"/>
    </location>
</feature>
<gene>
    <name evidence="4" type="ORF">KUTeg_004126</name>
</gene>
<accession>A0ABQ9FTK3</accession>
<reference evidence="4 5" key="1">
    <citation type="submission" date="2022-12" db="EMBL/GenBank/DDBJ databases">
        <title>Chromosome-level genome of Tegillarca granosa.</title>
        <authorList>
            <person name="Kim J."/>
        </authorList>
    </citation>
    <scope>NUCLEOTIDE SEQUENCE [LARGE SCALE GENOMIC DNA]</scope>
    <source>
        <strain evidence="4">Teg-2019</strain>
        <tissue evidence="4">Adductor muscle</tissue>
    </source>
</reference>
<proteinExistence type="predicted"/>
<dbReference type="Pfam" id="PF14764">
    <property type="entry name" value="SPG48"/>
    <property type="match status" value="1"/>
</dbReference>
<dbReference type="Pfam" id="PF25153">
    <property type="entry name" value="TPR_AP5Z1"/>
    <property type="match status" value="1"/>
</dbReference>
<dbReference type="PANTHER" id="PTHR46488">
    <property type="entry name" value="AP-5 COMPLEX SUBUNIT ZETA-1"/>
    <property type="match status" value="1"/>
</dbReference>
<comment type="caution">
    <text evidence="4">The sequence shown here is derived from an EMBL/GenBank/DDBJ whole genome shotgun (WGS) entry which is preliminary data.</text>
</comment>
<evidence type="ECO:0000313" key="5">
    <source>
        <dbReference type="Proteomes" id="UP001217089"/>
    </source>
</evidence>